<sequence>MNVRRCCATAVVLLFLLSGQSLLAQDSATQAPPPDSPSAAKQKHEKSDEQKKVEKQEQSQTILGVVPNYNTTTEKTAQPLSPGQKFHLFAKSTFSPFQFLAVGAQAGIGQAMDSYEDYGQGAEGYGKRYGAAFADQASSNFFGKFAYPVIFREDPRYYRMGEGTTSQRFWYSLGAEFVAHRDRGGKEFHFSNVLGAFTSAAISNAYYPDKDRTAGNTFERAGIALGYSCAGNIAAEFWPDVYKKWFQRAKKKKDSGNP</sequence>
<keyword evidence="2" id="KW-0732">Signal</keyword>
<dbReference type="OrthoDB" id="121516at2"/>
<evidence type="ECO:0000256" key="2">
    <source>
        <dbReference type="SAM" id="SignalP"/>
    </source>
</evidence>
<gene>
    <name evidence="3" type="ordered locus">Acid345_1261</name>
</gene>
<keyword evidence="4" id="KW-1185">Reference proteome</keyword>
<dbReference type="RefSeq" id="WP_011522065.1">
    <property type="nucleotide sequence ID" value="NC_008009.1"/>
</dbReference>
<reference evidence="3 4" key="1">
    <citation type="journal article" date="2009" name="Appl. Environ. Microbiol.">
        <title>Three genomes from the phylum Acidobacteria provide insight into the lifestyles of these microorganisms in soils.</title>
        <authorList>
            <person name="Ward N.L."/>
            <person name="Challacombe J.F."/>
            <person name="Janssen P.H."/>
            <person name="Henrissat B."/>
            <person name="Coutinho P.M."/>
            <person name="Wu M."/>
            <person name="Xie G."/>
            <person name="Haft D.H."/>
            <person name="Sait M."/>
            <person name="Badger J."/>
            <person name="Barabote R.D."/>
            <person name="Bradley B."/>
            <person name="Brettin T.S."/>
            <person name="Brinkac L.M."/>
            <person name="Bruce D."/>
            <person name="Creasy T."/>
            <person name="Daugherty S.C."/>
            <person name="Davidsen T.M."/>
            <person name="DeBoy R.T."/>
            <person name="Detter J.C."/>
            <person name="Dodson R.J."/>
            <person name="Durkin A.S."/>
            <person name="Ganapathy A."/>
            <person name="Gwinn-Giglio M."/>
            <person name="Han C.S."/>
            <person name="Khouri H."/>
            <person name="Kiss H."/>
            <person name="Kothari S.P."/>
            <person name="Madupu R."/>
            <person name="Nelson K.E."/>
            <person name="Nelson W.C."/>
            <person name="Paulsen I."/>
            <person name="Penn K."/>
            <person name="Ren Q."/>
            <person name="Rosovitz M.J."/>
            <person name="Selengut J.D."/>
            <person name="Shrivastava S."/>
            <person name="Sullivan S.A."/>
            <person name="Tapia R."/>
            <person name="Thompson L.S."/>
            <person name="Watkins K.L."/>
            <person name="Yang Q."/>
            <person name="Yu C."/>
            <person name="Zafar N."/>
            <person name="Zhou L."/>
            <person name="Kuske C.R."/>
        </authorList>
    </citation>
    <scope>NUCLEOTIDE SEQUENCE [LARGE SCALE GENOMIC DNA]</scope>
    <source>
        <strain evidence="3 4">Ellin345</strain>
    </source>
</reference>
<feature type="region of interest" description="Disordered" evidence="1">
    <location>
        <begin position="26"/>
        <end position="59"/>
    </location>
</feature>
<dbReference type="STRING" id="204669.Acid345_1261"/>
<evidence type="ECO:0000313" key="3">
    <source>
        <dbReference type="EMBL" id="ABF40263.1"/>
    </source>
</evidence>
<dbReference type="EMBL" id="CP000360">
    <property type="protein sequence ID" value="ABF40263.1"/>
    <property type="molecule type" value="Genomic_DNA"/>
</dbReference>
<dbReference type="KEGG" id="aba:Acid345_1261"/>
<dbReference type="Proteomes" id="UP000002432">
    <property type="component" value="Chromosome"/>
</dbReference>
<name>Q1IS87_KORVE</name>
<dbReference type="HOGENOM" id="CLU_070775_2_0_0"/>
<feature type="chain" id="PRO_5004191691" evidence="2">
    <location>
        <begin position="25"/>
        <end position="258"/>
    </location>
</feature>
<accession>Q1IS87</accession>
<proteinExistence type="predicted"/>
<organism evidence="3 4">
    <name type="scientific">Koribacter versatilis (strain Ellin345)</name>
    <dbReference type="NCBI Taxonomy" id="204669"/>
    <lineage>
        <taxon>Bacteria</taxon>
        <taxon>Pseudomonadati</taxon>
        <taxon>Acidobacteriota</taxon>
        <taxon>Terriglobia</taxon>
        <taxon>Terriglobales</taxon>
        <taxon>Candidatus Korobacteraceae</taxon>
        <taxon>Candidatus Korobacter</taxon>
    </lineage>
</organism>
<protein>
    <submittedName>
        <fullName evidence="3">Uncharacterized protein</fullName>
    </submittedName>
</protein>
<feature type="signal peptide" evidence="2">
    <location>
        <begin position="1"/>
        <end position="24"/>
    </location>
</feature>
<feature type="compositionally biased region" description="Basic and acidic residues" evidence="1">
    <location>
        <begin position="45"/>
        <end position="57"/>
    </location>
</feature>
<dbReference type="AlphaFoldDB" id="Q1IS87"/>
<evidence type="ECO:0000256" key="1">
    <source>
        <dbReference type="SAM" id="MobiDB-lite"/>
    </source>
</evidence>
<evidence type="ECO:0000313" key="4">
    <source>
        <dbReference type="Proteomes" id="UP000002432"/>
    </source>
</evidence>
<dbReference type="eggNOG" id="ENOG5032UK8">
    <property type="taxonomic scope" value="Bacteria"/>
</dbReference>
<dbReference type="EnsemblBacteria" id="ABF40263">
    <property type="protein sequence ID" value="ABF40263"/>
    <property type="gene ID" value="Acid345_1261"/>
</dbReference>